<evidence type="ECO:0000256" key="4">
    <source>
        <dbReference type="ARBA" id="ARBA00022917"/>
    </source>
</evidence>
<evidence type="ECO:0000256" key="5">
    <source>
        <dbReference type="ARBA" id="ARBA00023146"/>
    </source>
</evidence>
<keyword evidence="2" id="KW-0547">Nucleotide-binding</keyword>
<dbReference type="GO" id="GO:0005524">
    <property type="term" value="F:ATP binding"/>
    <property type="evidence" value="ECO:0007669"/>
    <property type="project" value="UniProtKB-KW"/>
</dbReference>
<dbReference type="InterPro" id="IPR002312">
    <property type="entry name" value="Asp/Asn-tRNA-synth_IIb"/>
</dbReference>
<dbReference type="InterPro" id="IPR006195">
    <property type="entry name" value="aa-tRNA-synth_II"/>
</dbReference>
<proteinExistence type="predicted"/>
<keyword evidence="5 7" id="KW-0030">Aminoacyl-tRNA synthetase</keyword>
<reference evidence="7" key="1">
    <citation type="journal article" date="2019" name="MBio">
        <title>Virus Genomes from Deep Sea Sediments Expand the Ocean Megavirome and Support Independent Origins of Viral Gigantism.</title>
        <authorList>
            <person name="Backstrom D."/>
            <person name="Yutin N."/>
            <person name="Jorgensen S.L."/>
            <person name="Dharamshi J."/>
            <person name="Homa F."/>
            <person name="Zaremba-Niedwiedzka K."/>
            <person name="Spang A."/>
            <person name="Wolf Y.I."/>
            <person name="Koonin E.V."/>
            <person name="Ettema T.J."/>
        </authorList>
    </citation>
    <scope>NUCLEOTIDE SEQUENCE</scope>
</reference>
<keyword evidence="3" id="KW-0067">ATP-binding</keyword>
<dbReference type="InterPro" id="IPR004364">
    <property type="entry name" value="Aa-tRNA-synt_II"/>
</dbReference>
<evidence type="ECO:0000313" key="7">
    <source>
        <dbReference type="EMBL" id="QBK89619.1"/>
    </source>
</evidence>
<dbReference type="InterPro" id="IPR045864">
    <property type="entry name" value="aa-tRNA-synth_II/BPL/LPL"/>
</dbReference>
<dbReference type="Pfam" id="PF00152">
    <property type="entry name" value="tRNA-synt_2"/>
    <property type="match status" value="1"/>
</dbReference>
<dbReference type="GO" id="GO:0004812">
    <property type="term" value="F:aminoacyl-tRNA ligase activity"/>
    <property type="evidence" value="ECO:0007669"/>
    <property type="project" value="UniProtKB-KW"/>
</dbReference>
<organism evidence="7">
    <name type="scientific">Pithovirus LCPAC001</name>
    <dbReference type="NCBI Taxonomy" id="2506585"/>
    <lineage>
        <taxon>Viruses</taxon>
        <taxon>Pithoviruses</taxon>
    </lineage>
</organism>
<name>A0A481Z3R8_9VIRU</name>
<evidence type="ECO:0000256" key="1">
    <source>
        <dbReference type="ARBA" id="ARBA00022598"/>
    </source>
</evidence>
<dbReference type="PANTHER" id="PTHR22594:SF34">
    <property type="entry name" value="ASPARAGINE--TRNA LIGASE, MITOCHONDRIAL-RELATED"/>
    <property type="match status" value="1"/>
</dbReference>
<dbReference type="PRINTS" id="PR01042">
    <property type="entry name" value="TRNASYNTHASP"/>
</dbReference>
<dbReference type="EMBL" id="MK500430">
    <property type="protein sequence ID" value="QBK89619.1"/>
    <property type="molecule type" value="Genomic_DNA"/>
</dbReference>
<accession>A0A481Z3R8</accession>
<dbReference type="Gene3D" id="3.30.930.10">
    <property type="entry name" value="Bira Bifunctional Protein, Domain 2"/>
    <property type="match status" value="1"/>
</dbReference>
<keyword evidence="4" id="KW-0648">Protein biosynthesis</keyword>
<evidence type="ECO:0000256" key="2">
    <source>
        <dbReference type="ARBA" id="ARBA00022741"/>
    </source>
</evidence>
<protein>
    <submittedName>
        <fullName evidence="7">Aspartyl/asparaginyl-tRNA synthetase</fullName>
    </submittedName>
</protein>
<sequence>MLSILKKSIPLGEIQDSSVGTIIESYGRISRISVMKKFWYLKIRTMYKDDITLVADKSIIKEKPSTYSAIKFEGIVSESPSGDREIKLTKVLYYSSFDSKDLLITPGMSSELLRGLESQRMLDRKYQYIFYIYPRLCNYLRTLSKKMGMLEIRPPLTTFSDCEGGGEVFKIVSDIKDFYKRKAYLTVSSQVEEETATQRLSSHTYVLARSFRSDPSRTRFHVSEFDHYEPELVYITLDQLMDVEEYIIKALFSYVLEQKDIYDRLVYLKSPVADLKYWSDTKFASISYTDAIETLMMSGQEFQVKPYWGLDLGKEHERWLCEKHFKKPTFVYEYPSKIKSFYMRQCPKIVSVKFGILQVCEGVDLLMPGLGELCGGSTREYRYDVLLAQIKERGLDPKDYEEYLSLRKQGGIPTGGFGLGFDRLMMVITGAKSIRDVVPFPRYYGR</sequence>
<dbReference type="PANTHER" id="PTHR22594">
    <property type="entry name" value="ASPARTYL/LYSYL-TRNA SYNTHETASE"/>
    <property type="match status" value="1"/>
</dbReference>
<feature type="domain" description="Aminoacyl-transfer RNA synthetases class-II family profile" evidence="6">
    <location>
        <begin position="130"/>
        <end position="439"/>
    </location>
</feature>
<gene>
    <name evidence="7" type="ORF">LCPAC001_01290</name>
</gene>
<dbReference type="PROSITE" id="PS50862">
    <property type="entry name" value="AA_TRNA_LIGASE_II"/>
    <property type="match status" value="1"/>
</dbReference>
<evidence type="ECO:0000256" key="3">
    <source>
        <dbReference type="ARBA" id="ARBA00022840"/>
    </source>
</evidence>
<dbReference type="SUPFAM" id="SSF55681">
    <property type="entry name" value="Class II aaRS and biotin synthetases"/>
    <property type="match status" value="1"/>
</dbReference>
<keyword evidence="1" id="KW-0436">Ligase</keyword>
<evidence type="ECO:0000259" key="6">
    <source>
        <dbReference type="PROSITE" id="PS50862"/>
    </source>
</evidence>